<feature type="transmembrane region" description="Helical" evidence="8">
    <location>
        <begin position="43"/>
        <end position="66"/>
    </location>
</feature>
<dbReference type="Proteomes" id="UP000318313">
    <property type="component" value="Chromosome"/>
</dbReference>
<sequence>MHHTIVWKLRAPVAVMALVVGGALGAAGAEMQTILNNPLASPYTLGISAAAGFGAALAIAFGAGALPFATAVAVPASAFLWTLLCSFAILLVGRMKNGAIESIILCGVAMLFLFNSGVAFLQYAASEDTLQAIVFWIFGSLQGATWPKIAVITAVLAVSLPLLLFQAWNLTALRLGEDHARSLGVHVSRLRLSTLTLVSILTATAVCFTGAIGFIGLVAPHLSRMSVGEDQRYFLPMSILLGAVLLSAASIASKSLVTGAILPLGIVTAIIGVPFFFTMVLVQKRNYW</sequence>
<feature type="transmembrane region" description="Helical" evidence="8">
    <location>
        <begin position="195"/>
        <end position="221"/>
    </location>
</feature>
<comment type="subcellular location">
    <subcellularLocation>
        <location evidence="1">Cell membrane</location>
        <topology evidence="1">Multi-pass membrane protein</topology>
    </subcellularLocation>
</comment>
<dbReference type="InterPro" id="IPR000522">
    <property type="entry name" value="ABC_transptr_permease_BtuC"/>
</dbReference>
<evidence type="ECO:0000256" key="8">
    <source>
        <dbReference type="SAM" id="Phobius"/>
    </source>
</evidence>
<evidence type="ECO:0000256" key="6">
    <source>
        <dbReference type="ARBA" id="ARBA00022989"/>
    </source>
</evidence>
<dbReference type="KEGG" id="gfm:Enr17x_18820"/>
<evidence type="ECO:0000256" key="7">
    <source>
        <dbReference type="ARBA" id="ARBA00023136"/>
    </source>
</evidence>
<comment type="similarity">
    <text evidence="2">Belongs to the binding-protein-dependent transport system permease family. FecCD subfamily.</text>
</comment>
<dbReference type="CDD" id="cd06550">
    <property type="entry name" value="TM_ABC_iron-siderophores_like"/>
    <property type="match status" value="1"/>
</dbReference>
<dbReference type="SUPFAM" id="SSF81345">
    <property type="entry name" value="ABC transporter involved in vitamin B12 uptake, BtuC"/>
    <property type="match status" value="1"/>
</dbReference>
<dbReference type="GO" id="GO:0005886">
    <property type="term" value="C:plasma membrane"/>
    <property type="evidence" value="ECO:0007669"/>
    <property type="project" value="UniProtKB-SubCell"/>
</dbReference>
<evidence type="ECO:0000256" key="5">
    <source>
        <dbReference type="ARBA" id="ARBA00022692"/>
    </source>
</evidence>
<dbReference type="GO" id="GO:0022857">
    <property type="term" value="F:transmembrane transporter activity"/>
    <property type="evidence" value="ECO:0007669"/>
    <property type="project" value="InterPro"/>
</dbReference>
<proteinExistence type="inferred from homology"/>
<name>A0A518I9S0_9PLAN</name>
<feature type="transmembrane region" description="Helical" evidence="8">
    <location>
        <begin position="233"/>
        <end position="253"/>
    </location>
</feature>
<keyword evidence="10" id="KW-1185">Reference proteome</keyword>
<keyword evidence="3" id="KW-0813">Transport</keyword>
<dbReference type="EMBL" id="CP037452">
    <property type="protein sequence ID" value="QDV49861.1"/>
    <property type="molecule type" value="Genomic_DNA"/>
</dbReference>
<reference evidence="9 10" key="1">
    <citation type="submission" date="2019-03" db="EMBL/GenBank/DDBJ databases">
        <title>Deep-cultivation of Planctomycetes and their phenomic and genomic characterization uncovers novel biology.</title>
        <authorList>
            <person name="Wiegand S."/>
            <person name="Jogler M."/>
            <person name="Boedeker C."/>
            <person name="Pinto D."/>
            <person name="Vollmers J."/>
            <person name="Rivas-Marin E."/>
            <person name="Kohn T."/>
            <person name="Peeters S.H."/>
            <person name="Heuer A."/>
            <person name="Rast P."/>
            <person name="Oberbeckmann S."/>
            <person name="Bunk B."/>
            <person name="Jeske O."/>
            <person name="Meyerdierks A."/>
            <person name="Storesund J.E."/>
            <person name="Kallscheuer N."/>
            <person name="Luecker S."/>
            <person name="Lage O.M."/>
            <person name="Pohl T."/>
            <person name="Merkel B.J."/>
            <person name="Hornburger P."/>
            <person name="Mueller R.-W."/>
            <person name="Bruemmer F."/>
            <person name="Labrenz M."/>
            <person name="Spormann A.M."/>
            <person name="Op den Camp H."/>
            <person name="Overmann J."/>
            <person name="Amann R."/>
            <person name="Jetten M.S.M."/>
            <person name="Mascher T."/>
            <person name="Medema M.H."/>
            <person name="Devos D.P."/>
            <person name="Kaster A.-K."/>
            <person name="Ovreas L."/>
            <person name="Rohde M."/>
            <person name="Galperin M.Y."/>
            <person name="Jogler C."/>
        </authorList>
    </citation>
    <scope>NUCLEOTIDE SEQUENCE [LARGE SCALE GENOMIC DNA]</scope>
    <source>
        <strain evidence="9 10">Enr17</strain>
    </source>
</reference>
<dbReference type="PANTHER" id="PTHR30472:SF25">
    <property type="entry name" value="ABC TRANSPORTER PERMEASE PROTEIN MJ0876-RELATED"/>
    <property type="match status" value="1"/>
</dbReference>
<evidence type="ECO:0000256" key="3">
    <source>
        <dbReference type="ARBA" id="ARBA00022448"/>
    </source>
</evidence>
<gene>
    <name evidence="9" type="primary">hmuU_2</name>
    <name evidence="9" type="ORF">Enr17x_18820</name>
</gene>
<dbReference type="AlphaFoldDB" id="A0A518I9S0"/>
<dbReference type="InterPro" id="IPR037294">
    <property type="entry name" value="ABC_BtuC-like"/>
</dbReference>
<keyword evidence="7 8" id="KW-0472">Membrane</keyword>
<feature type="transmembrane region" description="Helical" evidence="8">
    <location>
        <begin position="12"/>
        <end position="31"/>
    </location>
</feature>
<feature type="transmembrane region" description="Helical" evidence="8">
    <location>
        <begin position="72"/>
        <end position="92"/>
    </location>
</feature>
<evidence type="ECO:0000256" key="1">
    <source>
        <dbReference type="ARBA" id="ARBA00004651"/>
    </source>
</evidence>
<organism evidence="9 10">
    <name type="scientific">Gimesia fumaroli</name>
    <dbReference type="NCBI Taxonomy" id="2527976"/>
    <lineage>
        <taxon>Bacteria</taxon>
        <taxon>Pseudomonadati</taxon>
        <taxon>Planctomycetota</taxon>
        <taxon>Planctomycetia</taxon>
        <taxon>Planctomycetales</taxon>
        <taxon>Planctomycetaceae</taxon>
        <taxon>Gimesia</taxon>
    </lineage>
</organism>
<dbReference type="PANTHER" id="PTHR30472">
    <property type="entry name" value="FERRIC ENTEROBACTIN TRANSPORT SYSTEM PERMEASE PROTEIN"/>
    <property type="match status" value="1"/>
</dbReference>
<feature type="transmembrane region" description="Helical" evidence="8">
    <location>
        <begin position="104"/>
        <end position="125"/>
    </location>
</feature>
<evidence type="ECO:0000313" key="9">
    <source>
        <dbReference type="EMBL" id="QDV49861.1"/>
    </source>
</evidence>
<evidence type="ECO:0000256" key="2">
    <source>
        <dbReference type="ARBA" id="ARBA00007935"/>
    </source>
</evidence>
<dbReference type="Pfam" id="PF01032">
    <property type="entry name" value="FecCD"/>
    <property type="match status" value="1"/>
</dbReference>
<dbReference type="GO" id="GO:0033214">
    <property type="term" value="P:siderophore-iron import into cell"/>
    <property type="evidence" value="ECO:0007669"/>
    <property type="project" value="TreeGrafter"/>
</dbReference>
<protein>
    <submittedName>
        <fullName evidence="9">Hemin transport system permease protein HmuU</fullName>
    </submittedName>
</protein>
<accession>A0A518I9S0</accession>
<evidence type="ECO:0000256" key="4">
    <source>
        <dbReference type="ARBA" id="ARBA00022475"/>
    </source>
</evidence>
<keyword evidence="6 8" id="KW-1133">Transmembrane helix</keyword>
<feature type="transmembrane region" description="Helical" evidence="8">
    <location>
        <begin position="260"/>
        <end position="282"/>
    </location>
</feature>
<evidence type="ECO:0000313" key="10">
    <source>
        <dbReference type="Proteomes" id="UP000318313"/>
    </source>
</evidence>
<keyword evidence="4" id="KW-1003">Cell membrane</keyword>
<feature type="transmembrane region" description="Helical" evidence="8">
    <location>
        <begin position="145"/>
        <end position="165"/>
    </location>
</feature>
<keyword evidence="5 8" id="KW-0812">Transmembrane</keyword>
<dbReference type="Gene3D" id="1.10.3470.10">
    <property type="entry name" value="ABC transporter involved in vitamin B12 uptake, BtuC"/>
    <property type="match status" value="1"/>
</dbReference>